<dbReference type="AlphaFoldDB" id="A0A9D1PHH5"/>
<accession>A0A9D1PHH5</accession>
<protein>
    <submittedName>
        <fullName evidence="1">Uncharacterized protein</fullName>
    </submittedName>
</protein>
<organism evidence="1 2">
    <name type="scientific">Candidatus Butyricicoccus avistercoris</name>
    <dbReference type="NCBI Taxonomy" id="2838518"/>
    <lineage>
        <taxon>Bacteria</taxon>
        <taxon>Bacillati</taxon>
        <taxon>Bacillota</taxon>
        <taxon>Clostridia</taxon>
        <taxon>Eubacteriales</taxon>
        <taxon>Butyricicoccaceae</taxon>
        <taxon>Butyricicoccus</taxon>
    </lineage>
</organism>
<sequence>MFFKNRLFRKDIEPRCFYCLHASKLDDENMTCRKRGIVKQTGKCRSFKYDPLRRIPPKPAVLRLNFKDSDFFLEENNED</sequence>
<proteinExistence type="predicted"/>
<gene>
    <name evidence="1" type="ORF">H9746_04615</name>
</gene>
<name>A0A9D1PHH5_9FIRM</name>
<dbReference type="EMBL" id="DXIE01000028">
    <property type="protein sequence ID" value="HIV62117.1"/>
    <property type="molecule type" value="Genomic_DNA"/>
</dbReference>
<dbReference type="Proteomes" id="UP000886808">
    <property type="component" value="Unassembled WGS sequence"/>
</dbReference>
<evidence type="ECO:0000313" key="2">
    <source>
        <dbReference type="Proteomes" id="UP000886808"/>
    </source>
</evidence>
<comment type="caution">
    <text evidence="1">The sequence shown here is derived from an EMBL/GenBank/DDBJ whole genome shotgun (WGS) entry which is preliminary data.</text>
</comment>
<reference evidence="1" key="2">
    <citation type="submission" date="2021-04" db="EMBL/GenBank/DDBJ databases">
        <authorList>
            <person name="Gilroy R."/>
        </authorList>
    </citation>
    <scope>NUCLEOTIDE SEQUENCE</scope>
    <source>
        <strain evidence="1">CHK193-4272</strain>
    </source>
</reference>
<evidence type="ECO:0000313" key="1">
    <source>
        <dbReference type="EMBL" id="HIV62117.1"/>
    </source>
</evidence>
<reference evidence="1" key="1">
    <citation type="journal article" date="2021" name="PeerJ">
        <title>Extensive microbial diversity within the chicken gut microbiome revealed by metagenomics and culture.</title>
        <authorList>
            <person name="Gilroy R."/>
            <person name="Ravi A."/>
            <person name="Getino M."/>
            <person name="Pursley I."/>
            <person name="Horton D.L."/>
            <person name="Alikhan N.F."/>
            <person name="Baker D."/>
            <person name="Gharbi K."/>
            <person name="Hall N."/>
            <person name="Watson M."/>
            <person name="Adriaenssens E.M."/>
            <person name="Foster-Nyarko E."/>
            <person name="Jarju S."/>
            <person name="Secka A."/>
            <person name="Antonio M."/>
            <person name="Oren A."/>
            <person name="Chaudhuri R.R."/>
            <person name="La Ragione R."/>
            <person name="Hildebrand F."/>
            <person name="Pallen M.J."/>
        </authorList>
    </citation>
    <scope>NUCLEOTIDE SEQUENCE</scope>
    <source>
        <strain evidence="1">CHK193-4272</strain>
    </source>
</reference>